<protein>
    <submittedName>
        <fullName evidence="5">Uncharacterized protein</fullName>
    </submittedName>
</protein>
<dbReference type="PROSITE" id="PS50294">
    <property type="entry name" value="WD_REPEATS_REGION"/>
    <property type="match status" value="2"/>
</dbReference>
<evidence type="ECO:0000313" key="6">
    <source>
        <dbReference type="Proteomes" id="UP001530315"/>
    </source>
</evidence>
<sequence length="733" mass="80758">MVIAALFEQLIPSERGLARDEYIVRAAIDNDDGVWRYHVMEDDPPNNQQRTRDDDLAPTPPSAPSAAMQATRKRRKRCKMSKCLASLASDFDVVTDWVFYFHCRKVDDEYRARYREDQDADSLPHLIPPALMWTILVVCVTGTALWLTLATDGRLAAPLLRTMGYDKLSMGYVLFFSVMVEDIPQVVLTFLVEDYFEEDSTFNNYALLNVVGSLYDTLIKLAEAFDERADVVETGIYCKESLWAHRGKVTCVVPIPIQDDNRDDGLHGRTSLGSSPAVNAVAAVARMSPRGGSGLHVDKPSIVSRSKTLLEEARDIISDTKLPRLRFLSASEDQTVRLWDTNTNRIGHMSKKCVTTFRGHSASVTCIAMVELSSENRRLVSFLNGEKDSREEGGDEEGGELFVTGSSDGTARLWNSQTGRCYRSYESLIPNVSTESVKITSIAHLSADSKPLTTATDDGHTLELFVCGYKSGKMRMWHLINGECLAIFDQHVGKIHNICALRAYDGFVSAGQDGTIKIWRTPRSNNDHDPQKIDAGMSSSRFSDEIPSLSISSASLDRIADFMAPTLIQKSVHTVVGHTGAVLTVASVSPQVIVTGSEDRTARVWNFERGVCLRVFVGHDDAVTSVAVVDQVTFLTGSRDNTIKVWDGLSANCIRTYTGHTAPVTSVTAALPGTFISASEDQTVKLWVFTAVSPPMNIDGGGTLNDVLGFDDTIPCMTCGKERNADDDYKQIE</sequence>
<name>A0ABD3NUB5_9STRA</name>
<dbReference type="InterPro" id="IPR020472">
    <property type="entry name" value="WD40_PAC1"/>
</dbReference>
<dbReference type="Gene3D" id="2.130.10.10">
    <property type="entry name" value="YVTN repeat-like/Quinoprotein amine dehydrogenase"/>
    <property type="match status" value="2"/>
</dbReference>
<keyword evidence="2" id="KW-0677">Repeat</keyword>
<feature type="repeat" description="WD" evidence="3">
    <location>
        <begin position="575"/>
        <end position="615"/>
    </location>
</feature>
<comment type="caution">
    <text evidence="5">The sequence shown here is derived from an EMBL/GenBank/DDBJ whole genome shotgun (WGS) entry which is preliminary data.</text>
</comment>
<feature type="repeat" description="WD" evidence="3">
    <location>
        <begin position="616"/>
        <end position="656"/>
    </location>
</feature>
<dbReference type="CDD" id="cd00200">
    <property type="entry name" value="WD40"/>
    <property type="match status" value="1"/>
</dbReference>
<feature type="region of interest" description="Disordered" evidence="4">
    <location>
        <begin position="39"/>
        <end position="73"/>
    </location>
</feature>
<feature type="repeat" description="WD" evidence="3">
    <location>
        <begin position="657"/>
        <end position="687"/>
    </location>
</feature>
<dbReference type="AlphaFoldDB" id="A0ABD3NUB5"/>
<dbReference type="InterPro" id="IPR050349">
    <property type="entry name" value="WD_LIS1/nudF_dynein_reg"/>
</dbReference>
<evidence type="ECO:0000256" key="1">
    <source>
        <dbReference type="ARBA" id="ARBA00022574"/>
    </source>
</evidence>
<keyword evidence="1 3" id="KW-0853">WD repeat</keyword>
<dbReference type="Pfam" id="PF00400">
    <property type="entry name" value="WD40"/>
    <property type="match status" value="7"/>
</dbReference>
<dbReference type="InterPro" id="IPR015943">
    <property type="entry name" value="WD40/YVTN_repeat-like_dom_sf"/>
</dbReference>
<dbReference type="InterPro" id="IPR001680">
    <property type="entry name" value="WD40_rpt"/>
</dbReference>
<dbReference type="SMART" id="SM00320">
    <property type="entry name" value="WD40"/>
    <property type="match status" value="7"/>
</dbReference>
<dbReference type="InterPro" id="IPR036322">
    <property type="entry name" value="WD40_repeat_dom_sf"/>
</dbReference>
<organism evidence="5 6">
    <name type="scientific">Stephanodiscus triporus</name>
    <dbReference type="NCBI Taxonomy" id="2934178"/>
    <lineage>
        <taxon>Eukaryota</taxon>
        <taxon>Sar</taxon>
        <taxon>Stramenopiles</taxon>
        <taxon>Ochrophyta</taxon>
        <taxon>Bacillariophyta</taxon>
        <taxon>Coscinodiscophyceae</taxon>
        <taxon>Thalassiosirophycidae</taxon>
        <taxon>Stephanodiscales</taxon>
        <taxon>Stephanodiscaceae</taxon>
        <taxon>Stephanodiscus</taxon>
    </lineage>
</organism>
<feature type="repeat" description="WD" evidence="3">
    <location>
        <begin position="488"/>
        <end position="519"/>
    </location>
</feature>
<gene>
    <name evidence="5" type="ORF">ACHAW5_009997</name>
</gene>
<dbReference type="PRINTS" id="PR00320">
    <property type="entry name" value="GPROTEINBRPT"/>
</dbReference>
<feature type="repeat" description="WD" evidence="3">
    <location>
        <begin position="327"/>
        <end position="349"/>
    </location>
</feature>
<accession>A0ABD3NUB5</accession>
<dbReference type="PROSITE" id="PS00678">
    <property type="entry name" value="WD_REPEATS_1"/>
    <property type="match status" value="1"/>
</dbReference>
<evidence type="ECO:0000256" key="3">
    <source>
        <dbReference type="PROSITE-ProRule" id="PRU00221"/>
    </source>
</evidence>
<evidence type="ECO:0000256" key="4">
    <source>
        <dbReference type="SAM" id="MobiDB-lite"/>
    </source>
</evidence>
<feature type="repeat" description="WD" evidence="3">
    <location>
        <begin position="399"/>
        <end position="424"/>
    </location>
</feature>
<dbReference type="InterPro" id="IPR019775">
    <property type="entry name" value="WD40_repeat_CS"/>
</dbReference>
<dbReference type="PROSITE" id="PS50082">
    <property type="entry name" value="WD_REPEATS_2"/>
    <property type="match status" value="6"/>
</dbReference>
<dbReference type="SUPFAM" id="SSF50978">
    <property type="entry name" value="WD40 repeat-like"/>
    <property type="match status" value="1"/>
</dbReference>
<dbReference type="Proteomes" id="UP001530315">
    <property type="component" value="Unassembled WGS sequence"/>
</dbReference>
<keyword evidence="6" id="KW-1185">Reference proteome</keyword>
<proteinExistence type="predicted"/>
<reference evidence="5 6" key="1">
    <citation type="submission" date="2024-10" db="EMBL/GenBank/DDBJ databases">
        <title>Updated reference genomes for cyclostephanoid diatoms.</title>
        <authorList>
            <person name="Roberts W.R."/>
            <person name="Alverson A.J."/>
        </authorList>
    </citation>
    <scope>NUCLEOTIDE SEQUENCE [LARGE SCALE GENOMIC DNA]</scope>
    <source>
        <strain evidence="5 6">AJA276-08</strain>
    </source>
</reference>
<dbReference type="PANTHER" id="PTHR44129">
    <property type="entry name" value="WD REPEAT-CONTAINING PROTEIN POP1"/>
    <property type="match status" value="1"/>
</dbReference>
<dbReference type="EMBL" id="JALLAZ020001189">
    <property type="protein sequence ID" value="KAL3779006.1"/>
    <property type="molecule type" value="Genomic_DNA"/>
</dbReference>
<evidence type="ECO:0000256" key="2">
    <source>
        <dbReference type="ARBA" id="ARBA00022737"/>
    </source>
</evidence>
<evidence type="ECO:0000313" key="5">
    <source>
        <dbReference type="EMBL" id="KAL3779006.1"/>
    </source>
</evidence>